<protein>
    <submittedName>
        <fullName evidence="6">ABC transporter, ATP-binding protein</fullName>
    </submittedName>
</protein>
<dbReference type="InterPro" id="IPR003593">
    <property type="entry name" value="AAA+_ATPase"/>
</dbReference>
<organism evidence="6 7">
    <name type="scientific">Candidatus Ozemobacter sibiricus</name>
    <dbReference type="NCBI Taxonomy" id="2268124"/>
    <lineage>
        <taxon>Bacteria</taxon>
        <taxon>Candidatus Ozemobacteria</taxon>
        <taxon>Candidatus Ozemobacterales</taxon>
        <taxon>Candidatus Ozemobacteraceae</taxon>
        <taxon>Candidatus Ozemobacter</taxon>
    </lineage>
</organism>
<dbReference type="AlphaFoldDB" id="A0A367ZQ17"/>
<evidence type="ECO:0000256" key="2">
    <source>
        <dbReference type="ARBA" id="ARBA00022448"/>
    </source>
</evidence>
<dbReference type="GO" id="GO:0016887">
    <property type="term" value="F:ATP hydrolysis activity"/>
    <property type="evidence" value="ECO:0007669"/>
    <property type="project" value="InterPro"/>
</dbReference>
<dbReference type="PROSITE" id="PS50893">
    <property type="entry name" value="ABC_TRANSPORTER_2"/>
    <property type="match status" value="1"/>
</dbReference>
<dbReference type="Proteomes" id="UP000252355">
    <property type="component" value="Unassembled WGS sequence"/>
</dbReference>
<dbReference type="PROSITE" id="PS00211">
    <property type="entry name" value="ABC_TRANSPORTER_1"/>
    <property type="match status" value="1"/>
</dbReference>
<evidence type="ECO:0000313" key="7">
    <source>
        <dbReference type="Proteomes" id="UP000252355"/>
    </source>
</evidence>
<dbReference type="InterPro" id="IPR003439">
    <property type="entry name" value="ABC_transporter-like_ATP-bd"/>
</dbReference>
<feature type="domain" description="ABC transporter" evidence="5">
    <location>
        <begin position="3"/>
        <end position="233"/>
    </location>
</feature>
<dbReference type="PANTHER" id="PTHR43335:SF3">
    <property type="entry name" value="ABC TRANSPORTER"/>
    <property type="match status" value="1"/>
</dbReference>
<dbReference type="GO" id="GO:0005524">
    <property type="term" value="F:ATP binding"/>
    <property type="evidence" value="ECO:0007669"/>
    <property type="project" value="UniProtKB-KW"/>
</dbReference>
<dbReference type="CDD" id="cd03230">
    <property type="entry name" value="ABC_DR_subfamily_A"/>
    <property type="match status" value="1"/>
</dbReference>
<gene>
    <name evidence="6" type="ORF">OZSIB_3417</name>
</gene>
<comment type="caution">
    <text evidence="6">The sequence shown here is derived from an EMBL/GenBank/DDBJ whole genome shotgun (WGS) entry which is preliminary data.</text>
</comment>
<keyword evidence="4 6" id="KW-0067">ATP-binding</keyword>
<accession>A0A367ZQ17</accession>
<comment type="similarity">
    <text evidence="1">Belongs to the ABC transporter superfamily.</text>
</comment>
<dbReference type="EMBL" id="QOQW01000007">
    <property type="protein sequence ID" value="RCK80235.1"/>
    <property type="molecule type" value="Genomic_DNA"/>
</dbReference>
<keyword evidence="3" id="KW-0547">Nucleotide-binding</keyword>
<keyword evidence="2" id="KW-0813">Transport</keyword>
<dbReference type="PANTHER" id="PTHR43335">
    <property type="entry name" value="ABC TRANSPORTER, ATP-BINDING PROTEIN"/>
    <property type="match status" value="1"/>
</dbReference>
<sequence>MRLEVRHLRRYYGTTRALDDVSFAIEAGQIVGFVGPNGAGKTTTMRILATLDEPTSGDALLDGISLLEHPERARAVIGYVPDSLPVHRDITIHEYLDFFARAYGIGRLRRESLIQSLEEFTNLTGIREKMLGELSKGMKQRVSLARALIHDPQILLMDEPAAGLDPRARIELRELVRVLAARGKGILISSHILTELAEICDAALIIEQGRLLRSGSLDEITAAEKAVGRAILIRVVERAPQLVEALLLMPGVQAARLVGDDVEVDVEGDERASAALLTEIVRRGFPVHEFRPRLSNLEAVFMNVTKGDVQ</sequence>
<dbReference type="Gene3D" id="3.40.50.300">
    <property type="entry name" value="P-loop containing nucleotide triphosphate hydrolases"/>
    <property type="match status" value="1"/>
</dbReference>
<evidence type="ECO:0000256" key="1">
    <source>
        <dbReference type="ARBA" id="ARBA00005417"/>
    </source>
</evidence>
<evidence type="ECO:0000259" key="5">
    <source>
        <dbReference type="PROSITE" id="PS50893"/>
    </source>
</evidence>
<proteinExistence type="inferred from homology"/>
<dbReference type="SUPFAM" id="SSF52540">
    <property type="entry name" value="P-loop containing nucleoside triphosphate hydrolases"/>
    <property type="match status" value="1"/>
</dbReference>
<evidence type="ECO:0000256" key="3">
    <source>
        <dbReference type="ARBA" id="ARBA00022741"/>
    </source>
</evidence>
<dbReference type="SMART" id="SM00382">
    <property type="entry name" value="AAA"/>
    <property type="match status" value="1"/>
</dbReference>
<reference evidence="6 7" key="1">
    <citation type="submission" date="2018-05" db="EMBL/GenBank/DDBJ databases">
        <title>A metagenomic window into the 2 km-deep terrestrial subsurface aquifer revealed taxonomically and functionally diverse microbial community comprising novel uncultured bacterial lineages.</title>
        <authorList>
            <person name="Kadnikov V.V."/>
            <person name="Mardanov A.V."/>
            <person name="Beletsky A.V."/>
            <person name="Banks D."/>
            <person name="Pimenov N.V."/>
            <person name="Frank Y.A."/>
            <person name="Karnachuk O.V."/>
            <person name="Ravin N.V."/>
        </authorList>
    </citation>
    <scope>NUCLEOTIDE SEQUENCE [LARGE SCALE GENOMIC DNA]</scope>
    <source>
        <strain evidence="6">BY5</strain>
    </source>
</reference>
<evidence type="ECO:0000313" key="6">
    <source>
        <dbReference type="EMBL" id="RCK80235.1"/>
    </source>
</evidence>
<name>A0A367ZQ17_9BACT</name>
<dbReference type="InterPro" id="IPR017871">
    <property type="entry name" value="ABC_transporter-like_CS"/>
</dbReference>
<evidence type="ECO:0000256" key="4">
    <source>
        <dbReference type="ARBA" id="ARBA00022840"/>
    </source>
</evidence>
<dbReference type="InterPro" id="IPR027417">
    <property type="entry name" value="P-loop_NTPase"/>
</dbReference>
<dbReference type="Pfam" id="PF00005">
    <property type="entry name" value="ABC_tran"/>
    <property type="match status" value="1"/>
</dbReference>